<organism evidence="1 2">
    <name type="scientific">Ramazzottius varieornatus</name>
    <name type="common">Water bear</name>
    <name type="synonym">Tardigrade</name>
    <dbReference type="NCBI Taxonomy" id="947166"/>
    <lineage>
        <taxon>Eukaryota</taxon>
        <taxon>Metazoa</taxon>
        <taxon>Ecdysozoa</taxon>
        <taxon>Tardigrada</taxon>
        <taxon>Eutardigrada</taxon>
        <taxon>Parachela</taxon>
        <taxon>Hypsibioidea</taxon>
        <taxon>Ramazzottiidae</taxon>
        <taxon>Ramazzottius</taxon>
    </lineage>
</organism>
<protein>
    <submittedName>
        <fullName evidence="1">Uncharacterized protein</fullName>
    </submittedName>
</protein>
<evidence type="ECO:0000313" key="1">
    <source>
        <dbReference type="EMBL" id="GAU99696.1"/>
    </source>
</evidence>
<dbReference type="AlphaFoldDB" id="A0A1D1VDI0"/>
<dbReference type="EMBL" id="BDGG01000005">
    <property type="protein sequence ID" value="GAU99696.1"/>
    <property type="molecule type" value="Genomic_DNA"/>
</dbReference>
<comment type="caution">
    <text evidence="1">The sequence shown here is derived from an EMBL/GenBank/DDBJ whole genome shotgun (WGS) entry which is preliminary data.</text>
</comment>
<evidence type="ECO:0000313" key="2">
    <source>
        <dbReference type="Proteomes" id="UP000186922"/>
    </source>
</evidence>
<gene>
    <name evidence="1" type="primary">RvY_10657-1</name>
    <name evidence="1" type="synonym">RvY_10657.1</name>
    <name evidence="1" type="ORF">RvY_10657</name>
</gene>
<keyword evidence="2" id="KW-1185">Reference proteome</keyword>
<accession>A0A1D1VDI0</accession>
<dbReference type="Proteomes" id="UP000186922">
    <property type="component" value="Unassembled WGS sequence"/>
</dbReference>
<sequence length="205" mass="22988">MGKHVSEVGFRLGVYAVFYCSHGQAQSEALWKCLSIRSQLPLSNQIGSCVRAARNSVTRCCMIISSVLTCLRGFANYRNRVRDLEKGKRSQLINKSRTAERTREGSRVVPCSYHRNISLGQSIPPAFLFILSLIQVTRVDVNRRLSFQSFISQTLSCILLTSWESTVFFTSFFPQISPYGLKASSSPLIPSLNYSLSCDMSCVHL</sequence>
<reference evidence="1 2" key="1">
    <citation type="journal article" date="2016" name="Nat. Commun.">
        <title>Extremotolerant tardigrade genome and improved radiotolerance of human cultured cells by tardigrade-unique protein.</title>
        <authorList>
            <person name="Hashimoto T."/>
            <person name="Horikawa D.D."/>
            <person name="Saito Y."/>
            <person name="Kuwahara H."/>
            <person name="Kozuka-Hata H."/>
            <person name="Shin-I T."/>
            <person name="Minakuchi Y."/>
            <person name="Ohishi K."/>
            <person name="Motoyama A."/>
            <person name="Aizu T."/>
            <person name="Enomoto A."/>
            <person name="Kondo K."/>
            <person name="Tanaka S."/>
            <person name="Hara Y."/>
            <person name="Koshikawa S."/>
            <person name="Sagara H."/>
            <person name="Miura T."/>
            <person name="Yokobori S."/>
            <person name="Miyagawa K."/>
            <person name="Suzuki Y."/>
            <person name="Kubo T."/>
            <person name="Oyama M."/>
            <person name="Kohara Y."/>
            <person name="Fujiyama A."/>
            <person name="Arakawa K."/>
            <person name="Katayama T."/>
            <person name="Toyoda A."/>
            <person name="Kunieda T."/>
        </authorList>
    </citation>
    <scope>NUCLEOTIDE SEQUENCE [LARGE SCALE GENOMIC DNA]</scope>
    <source>
        <strain evidence="1 2">YOKOZUNA-1</strain>
    </source>
</reference>
<proteinExistence type="predicted"/>
<name>A0A1D1VDI0_RAMVA</name>